<dbReference type="EMBL" id="CM042014">
    <property type="protein sequence ID" value="KAI3722471.1"/>
    <property type="molecule type" value="Genomic_DNA"/>
</dbReference>
<reference evidence="1 2" key="2">
    <citation type="journal article" date="2022" name="Mol. Ecol. Resour.">
        <title>The genomes of chicory, endive, great burdock and yacon provide insights into Asteraceae paleo-polyploidization history and plant inulin production.</title>
        <authorList>
            <person name="Fan W."/>
            <person name="Wang S."/>
            <person name="Wang H."/>
            <person name="Wang A."/>
            <person name="Jiang F."/>
            <person name="Liu H."/>
            <person name="Zhao H."/>
            <person name="Xu D."/>
            <person name="Zhang Y."/>
        </authorList>
    </citation>
    <scope>NUCLEOTIDE SEQUENCE [LARGE SCALE GENOMIC DNA]</scope>
    <source>
        <strain evidence="2">cv. Punajuju</strain>
        <tissue evidence="1">Leaves</tissue>
    </source>
</reference>
<comment type="caution">
    <text evidence="1">The sequence shown here is derived from an EMBL/GenBank/DDBJ whole genome shotgun (WGS) entry which is preliminary data.</text>
</comment>
<evidence type="ECO:0000313" key="2">
    <source>
        <dbReference type="Proteomes" id="UP001055811"/>
    </source>
</evidence>
<keyword evidence="2" id="KW-1185">Reference proteome</keyword>
<reference evidence="2" key="1">
    <citation type="journal article" date="2022" name="Mol. Ecol. Resour.">
        <title>The genomes of chicory, endive, great burdock and yacon provide insights into Asteraceae palaeo-polyploidization history and plant inulin production.</title>
        <authorList>
            <person name="Fan W."/>
            <person name="Wang S."/>
            <person name="Wang H."/>
            <person name="Wang A."/>
            <person name="Jiang F."/>
            <person name="Liu H."/>
            <person name="Zhao H."/>
            <person name="Xu D."/>
            <person name="Zhang Y."/>
        </authorList>
    </citation>
    <scope>NUCLEOTIDE SEQUENCE [LARGE SCALE GENOMIC DNA]</scope>
    <source>
        <strain evidence="2">cv. Punajuju</strain>
    </source>
</reference>
<accession>A0ACB9BKD2</accession>
<protein>
    <submittedName>
        <fullName evidence="1">Uncharacterized protein</fullName>
    </submittedName>
</protein>
<name>A0ACB9BKD2_CICIN</name>
<evidence type="ECO:0000313" key="1">
    <source>
        <dbReference type="EMBL" id="KAI3722471.1"/>
    </source>
</evidence>
<gene>
    <name evidence="1" type="ORF">L2E82_33510</name>
</gene>
<dbReference type="Proteomes" id="UP001055811">
    <property type="component" value="Linkage Group LG06"/>
</dbReference>
<organism evidence="1 2">
    <name type="scientific">Cichorium intybus</name>
    <name type="common">Chicory</name>
    <dbReference type="NCBI Taxonomy" id="13427"/>
    <lineage>
        <taxon>Eukaryota</taxon>
        <taxon>Viridiplantae</taxon>
        <taxon>Streptophyta</taxon>
        <taxon>Embryophyta</taxon>
        <taxon>Tracheophyta</taxon>
        <taxon>Spermatophyta</taxon>
        <taxon>Magnoliopsida</taxon>
        <taxon>eudicotyledons</taxon>
        <taxon>Gunneridae</taxon>
        <taxon>Pentapetalae</taxon>
        <taxon>asterids</taxon>
        <taxon>campanulids</taxon>
        <taxon>Asterales</taxon>
        <taxon>Asteraceae</taxon>
        <taxon>Cichorioideae</taxon>
        <taxon>Cichorieae</taxon>
        <taxon>Cichoriinae</taxon>
        <taxon>Cichorium</taxon>
    </lineage>
</organism>
<sequence length="361" mass="39795">MDVSRMWSWICLRIALTLCLTLKVASEASPASLVGIVYCDICFNQDFLKSSRFISGASIVVECGGDGVDVKGMESRFRKEVKTNWKGEFRVNLPSAVTDKIRECSVKLIRSNQPDCPVVATATSSSIMLKTKTPGNRVFSAGVFTFRPRKQPKQCQTGTRNKNSNDGFRAPTPFPSPIGKQTNMEFDDLAEANSFGLPLPYQFQPPVPLFPFQFQPPPDSMFIPYSQPPPPPDSMFTLGFQPPPDSMFIPNFQPPPDSMFNPIPLQPPPESVFDQFEPSPSMLTPQLITPPPPEFFPSQPFPPIQPLPNLNQSPPPATPLPPSVPPPPFLPPFPPFPFQPSQGMPGTPPGRSFHLKKTSSP</sequence>
<proteinExistence type="predicted"/>